<keyword evidence="4" id="KW-1185">Reference proteome</keyword>
<comment type="caution">
    <text evidence="3">The sequence shown here is derived from an EMBL/GenBank/DDBJ whole genome shotgun (WGS) entry which is preliminary data.</text>
</comment>
<keyword evidence="2" id="KW-0812">Transmembrane</keyword>
<evidence type="ECO:0000256" key="2">
    <source>
        <dbReference type="SAM" id="Phobius"/>
    </source>
</evidence>
<keyword evidence="2" id="KW-0472">Membrane</keyword>
<gene>
    <name evidence="3" type="ORF">CYMTET_24642</name>
</gene>
<name>A0AAE0FVB8_9CHLO</name>
<proteinExistence type="predicted"/>
<dbReference type="PRINTS" id="PR01217">
    <property type="entry name" value="PRICHEXTENSN"/>
</dbReference>
<feature type="compositionally biased region" description="Pro residues" evidence="1">
    <location>
        <begin position="214"/>
        <end position="267"/>
    </location>
</feature>
<feature type="non-terminal residue" evidence="3">
    <location>
        <position position="1"/>
    </location>
</feature>
<dbReference type="Proteomes" id="UP001190700">
    <property type="component" value="Unassembled WGS sequence"/>
</dbReference>
<reference evidence="3 4" key="1">
    <citation type="journal article" date="2015" name="Genome Biol. Evol.">
        <title>Comparative Genomics of a Bacterivorous Green Alga Reveals Evolutionary Causalities and Consequences of Phago-Mixotrophic Mode of Nutrition.</title>
        <authorList>
            <person name="Burns J.A."/>
            <person name="Paasch A."/>
            <person name="Narechania A."/>
            <person name="Kim E."/>
        </authorList>
    </citation>
    <scope>NUCLEOTIDE SEQUENCE [LARGE SCALE GENOMIC DNA]</scope>
    <source>
        <strain evidence="3 4">PLY_AMNH</strain>
    </source>
</reference>
<evidence type="ECO:0000313" key="4">
    <source>
        <dbReference type="Proteomes" id="UP001190700"/>
    </source>
</evidence>
<accession>A0AAE0FVB8</accession>
<evidence type="ECO:0000313" key="3">
    <source>
        <dbReference type="EMBL" id="KAK3266756.1"/>
    </source>
</evidence>
<protein>
    <submittedName>
        <fullName evidence="3">Uncharacterized protein</fullName>
    </submittedName>
</protein>
<dbReference type="AlphaFoldDB" id="A0AAE0FVB8"/>
<organism evidence="3 4">
    <name type="scientific">Cymbomonas tetramitiformis</name>
    <dbReference type="NCBI Taxonomy" id="36881"/>
    <lineage>
        <taxon>Eukaryota</taxon>
        <taxon>Viridiplantae</taxon>
        <taxon>Chlorophyta</taxon>
        <taxon>Pyramimonadophyceae</taxon>
        <taxon>Pyramimonadales</taxon>
        <taxon>Pyramimonadaceae</taxon>
        <taxon>Cymbomonas</taxon>
    </lineage>
</organism>
<feature type="transmembrane region" description="Helical" evidence="2">
    <location>
        <begin position="296"/>
        <end position="317"/>
    </location>
</feature>
<evidence type="ECO:0000256" key="1">
    <source>
        <dbReference type="SAM" id="MobiDB-lite"/>
    </source>
</evidence>
<sequence>IGAANQVDWASFAGGYGVDAGTGVALTPDGAAIYVAGFHGGVGTTFGPQISVATYGNTDVFVSKVSVEGTILWAEGGGGASTDIARGVTSDALGNAYVTGTFKGVVTFGEAVVAPLNAAGSDIFLVKVFATGTFDFGLACGGDEADYGRAVGFGQTPQGGNLLYMAGSFSQEGTFGRFERTVRSSTLDGNDGFLMKLLTTLEPPPRRHHHPFPTSTPPPYLGIQSPPPRPPPSPPPPPPRPSPPPYPPPPHLLQRPPPPRPPPPYPPLLTAAPADSIEVSNKQEESDPVIWQSDELSYTIMGGVGLIVLGLCVLVGFHFHHKHKVQTAIAPGKILVKVHAESGIAVASNAGK</sequence>
<keyword evidence="2" id="KW-1133">Transmembrane helix</keyword>
<feature type="region of interest" description="Disordered" evidence="1">
    <location>
        <begin position="202"/>
        <end position="271"/>
    </location>
</feature>
<dbReference type="EMBL" id="LGRX02012846">
    <property type="protein sequence ID" value="KAK3266756.1"/>
    <property type="molecule type" value="Genomic_DNA"/>
</dbReference>